<evidence type="ECO:0000259" key="1">
    <source>
        <dbReference type="Pfam" id="PF24626"/>
    </source>
</evidence>
<sequence length="271" mass="32285">MVPYESLFGRKRRFPIHWDEIGEKKILNPTTVPWIEKAFEKVKLIHQRIRMAQSRQKSYADNRRKDLKLEIGDKMFLKITPLKASLMAEKRKNLQQRFVGLYKVIQHVGNVAYKLELPLNLSRIHNVFHVSILRKYHSDPSHMLQPKEVKIDENLSYEEKSVKLLDRKVKELKHKQIPLVKVLWRNHGIEEATWEVEEEIRKKYQELFINQIREAIYRRAAIGDPVCKGYGEEQETIEHTLFQCPLAQEIWKVAPLIWDGAKDQIGNFQRW</sequence>
<dbReference type="InterPro" id="IPR016197">
    <property type="entry name" value="Chromo-like_dom_sf"/>
</dbReference>
<evidence type="ECO:0000313" key="2">
    <source>
        <dbReference type="Proteomes" id="UP001652660"/>
    </source>
</evidence>
<proteinExistence type="predicted"/>
<feature type="domain" description="Tf2-1-like SH3-like" evidence="1">
    <location>
        <begin position="72"/>
        <end position="137"/>
    </location>
</feature>
<name>A0A6P6TVA5_COFAR</name>
<reference evidence="2" key="1">
    <citation type="journal article" date="2025" name="Foods">
        <title>Unveiling the Microbial Signatures of Arabica Coffee Cherries: Insights into Ripeness Specific Diversity, Functional Traits, and Implications for Quality and Safety.</title>
        <authorList>
            <consortium name="RefSeq"/>
            <person name="Tenea G.N."/>
            <person name="Cifuentes V."/>
            <person name="Reyes P."/>
            <person name="Cevallos-Vallejos M."/>
        </authorList>
    </citation>
    <scope>NUCLEOTIDE SEQUENCE [LARGE SCALE GENOMIC DNA]</scope>
</reference>
<gene>
    <name evidence="3" type="primary">LOC113704572</name>
</gene>
<accession>A0A6P6TVA5</accession>
<dbReference type="OrthoDB" id="7379398at2759"/>
<dbReference type="RefSeq" id="XP_027082263.2">
    <property type="nucleotide sequence ID" value="XM_027226462.2"/>
</dbReference>
<dbReference type="PANTHER" id="PTHR46148:SF60">
    <property type="entry name" value="CHROMO DOMAIN-CONTAINING PROTEIN"/>
    <property type="match status" value="1"/>
</dbReference>
<protein>
    <recommendedName>
        <fullName evidence="1">Tf2-1-like SH3-like domain-containing protein</fullName>
    </recommendedName>
</protein>
<keyword evidence="2" id="KW-1185">Reference proteome</keyword>
<evidence type="ECO:0000313" key="3">
    <source>
        <dbReference type="RefSeq" id="XP_027082263.2"/>
    </source>
</evidence>
<dbReference type="GeneID" id="113704572"/>
<organism evidence="2 3">
    <name type="scientific">Coffea arabica</name>
    <name type="common">Arabian coffee</name>
    <dbReference type="NCBI Taxonomy" id="13443"/>
    <lineage>
        <taxon>Eukaryota</taxon>
        <taxon>Viridiplantae</taxon>
        <taxon>Streptophyta</taxon>
        <taxon>Embryophyta</taxon>
        <taxon>Tracheophyta</taxon>
        <taxon>Spermatophyta</taxon>
        <taxon>Magnoliopsida</taxon>
        <taxon>eudicotyledons</taxon>
        <taxon>Gunneridae</taxon>
        <taxon>Pentapetalae</taxon>
        <taxon>asterids</taxon>
        <taxon>lamiids</taxon>
        <taxon>Gentianales</taxon>
        <taxon>Rubiaceae</taxon>
        <taxon>Ixoroideae</taxon>
        <taxon>Gardenieae complex</taxon>
        <taxon>Bertiereae - Coffeeae clade</taxon>
        <taxon>Coffeeae</taxon>
        <taxon>Coffea</taxon>
    </lineage>
</organism>
<dbReference type="Pfam" id="PF24626">
    <property type="entry name" value="SH3_Tf2-1"/>
    <property type="match status" value="1"/>
</dbReference>
<dbReference type="SUPFAM" id="SSF54160">
    <property type="entry name" value="Chromo domain-like"/>
    <property type="match status" value="1"/>
</dbReference>
<dbReference type="AlphaFoldDB" id="A0A6P6TVA5"/>
<dbReference type="Proteomes" id="UP001652660">
    <property type="component" value="Chromosome 8e"/>
</dbReference>
<reference evidence="3" key="2">
    <citation type="submission" date="2025-08" db="UniProtKB">
        <authorList>
            <consortium name="RefSeq"/>
        </authorList>
    </citation>
    <scope>IDENTIFICATION</scope>
    <source>
        <tissue evidence="3">Leaves</tissue>
    </source>
</reference>
<dbReference type="InterPro" id="IPR056924">
    <property type="entry name" value="SH3_Tf2-1"/>
</dbReference>
<dbReference type="PANTHER" id="PTHR46148">
    <property type="entry name" value="CHROMO DOMAIN-CONTAINING PROTEIN"/>
    <property type="match status" value="1"/>
</dbReference>